<dbReference type="Proteomes" id="UP000030001">
    <property type="component" value="Unassembled WGS sequence"/>
</dbReference>
<keyword evidence="1" id="KW-1133">Transmembrane helix</keyword>
<comment type="caution">
    <text evidence="2">The sequence shown here is derived from an EMBL/GenBank/DDBJ whole genome shotgun (WGS) entry which is preliminary data.</text>
</comment>
<name>A0A099YB01_LIMMU</name>
<dbReference type="EMBL" id="JROC01000035">
    <property type="protein sequence ID" value="KGL66597.1"/>
    <property type="molecule type" value="Genomic_DNA"/>
</dbReference>
<organism evidence="2 3">
    <name type="scientific">Limosilactobacillus mucosae</name>
    <name type="common">Lactobacillus mucosae</name>
    <dbReference type="NCBI Taxonomy" id="97478"/>
    <lineage>
        <taxon>Bacteria</taxon>
        <taxon>Bacillati</taxon>
        <taxon>Bacillota</taxon>
        <taxon>Bacilli</taxon>
        <taxon>Lactobacillales</taxon>
        <taxon>Lactobacillaceae</taxon>
        <taxon>Limosilactobacillus</taxon>
    </lineage>
</organism>
<feature type="transmembrane region" description="Helical" evidence="1">
    <location>
        <begin position="27"/>
        <end position="46"/>
    </location>
</feature>
<keyword evidence="1" id="KW-0812">Transmembrane</keyword>
<evidence type="ECO:0008006" key="4">
    <source>
        <dbReference type="Google" id="ProtNLM"/>
    </source>
</evidence>
<protein>
    <recommendedName>
        <fullName evidence="4">DUF4811 domain-containing protein</fullName>
    </recommendedName>
</protein>
<evidence type="ECO:0000313" key="3">
    <source>
        <dbReference type="Proteomes" id="UP000030001"/>
    </source>
</evidence>
<reference evidence="2 3" key="1">
    <citation type="submission" date="2014-09" db="EMBL/GenBank/DDBJ databases">
        <title>Lactobacillus mucosae CRL573 Genome Sequencing.</title>
        <authorList>
            <person name="Bleckwedel J."/>
            <person name="Teran L.C."/>
            <person name="Bonacina J."/>
            <person name="Saavedra L."/>
            <person name="Mozzi F.B."/>
            <person name="Raya R.R."/>
        </authorList>
    </citation>
    <scope>NUCLEOTIDE SEQUENCE [LARGE SCALE GENOMIC DNA]</scope>
    <source>
        <strain evidence="2 3">CRL573</strain>
    </source>
</reference>
<feature type="transmembrane region" description="Helical" evidence="1">
    <location>
        <begin position="5"/>
        <end position="21"/>
    </location>
</feature>
<evidence type="ECO:0000313" key="2">
    <source>
        <dbReference type="EMBL" id="KGL66597.1"/>
    </source>
</evidence>
<proteinExistence type="predicted"/>
<gene>
    <name evidence="2" type="ORF">LX03_08325</name>
</gene>
<dbReference type="Pfam" id="PF16069">
    <property type="entry name" value="DUF4811"/>
    <property type="match status" value="1"/>
</dbReference>
<evidence type="ECO:0000256" key="1">
    <source>
        <dbReference type="SAM" id="Phobius"/>
    </source>
</evidence>
<dbReference type="InterPro" id="IPR032083">
    <property type="entry name" value="DUF4811"/>
</dbReference>
<accession>A0A099YB01</accession>
<sequence>MITIIMFLGAIAFFAAIMFSPSNRTRWLLGMISGLIFVGSTLMITANFHEHWGMKQVTTTKTQKIYSTSSQMQLALYQPVGTSGKDNVYIYQTKPRQKTPQHTQANEFTTNRLVWTDSDQATLTVKETRWRFKNDFYKVLFAGSKMDGKLVSRTNTFRYPKTFVKISVKQAQALKKQAQALKSPATQAQLKAQAAAYVTAKVQAAKQQNPDLTEAQLQKLTQQAQQEYQAQMIKKRWLPNKVIA</sequence>
<keyword evidence="1" id="KW-0472">Membrane</keyword>
<dbReference type="AlphaFoldDB" id="A0A099YB01"/>